<feature type="chain" id="PRO_5046013891" description="C1q domain-containing protein" evidence="2">
    <location>
        <begin position="22"/>
        <end position="270"/>
    </location>
</feature>
<reference evidence="3 4" key="1">
    <citation type="submission" date="2019-03" db="EMBL/GenBank/DDBJ databases">
        <title>Genomic Encyclopedia of Archaeal and Bacterial Type Strains, Phase II (KMG-II): from individual species to whole genera.</title>
        <authorList>
            <person name="Goeker M."/>
        </authorList>
    </citation>
    <scope>NUCLEOTIDE SEQUENCE [LARGE SCALE GENOMIC DNA]</scope>
    <source>
        <strain evidence="3 4">DSM 15235</strain>
    </source>
</reference>
<keyword evidence="2" id="KW-0732">Signal</keyword>
<feature type="signal peptide" evidence="2">
    <location>
        <begin position="1"/>
        <end position="21"/>
    </location>
</feature>
<comment type="caution">
    <text evidence="3">The sequence shown here is derived from an EMBL/GenBank/DDBJ whole genome shotgun (WGS) entry which is preliminary data.</text>
</comment>
<organism evidence="3 4">
    <name type="scientific">Chryseobacterium daecheongense</name>
    <dbReference type="NCBI Taxonomy" id="192389"/>
    <lineage>
        <taxon>Bacteria</taxon>
        <taxon>Pseudomonadati</taxon>
        <taxon>Bacteroidota</taxon>
        <taxon>Flavobacteriia</taxon>
        <taxon>Flavobacteriales</taxon>
        <taxon>Weeksellaceae</taxon>
        <taxon>Chryseobacterium group</taxon>
        <taxon>Chryseobacterium</taxon>
    </lineage>
</organism>
<name>A0ABY2FZI4_9FLAO</name>
<sequence>MMRKKILIMVKVFAFSTLYFAQVGINTSAPQTTFHIDGAKDNPTSGAPTTTQQTNDFSVTNTGQVGIGTTAPTEKLDVSSGNLRVRNINSNVGVGGTDRVVVADANGVLKTIDFTAYSLFHARLAADQNIGSAASIVTLLFANPVATSPFYSYNTSTGVLTFNQAGNYLVTLQASFADISAGAQLLLGIRPVPDSNYLGRGSHYAGATTPALTASTRIGELMNYTTVIVVPTAGYQIRFTAAPNEACTVLSTEMGPTGNGNVTNVTVQKI</sequence>
<keyword evidence="4" id="KW-1185">Reference proteome</keyword>
<evidence type="ECO:0000313" key="3">
    <source>
        <dbReference type="EMBL" id="TDX94846.1"/>
    </source>
</evidence>
<dbReference type="EMBL" id="SOQW01000001">
    <property type="protein sequence ID" value="TDX94846.1"/>
    <property type="molecule type" value="Genomic_DNA"/>
</dbReference>
<proteinExistence type="predicted"/>
<gene>
    <name evidence="3" type="ORF">BCF50_0617</name>
</gene>
<evidence type="ECO:0000313" key="4">
    <source>
        <dbReference type="Proteomes" id="UP000295709"/>
    </source>
</evidence>
<feature type="region of interest" description="Disordered" evidence="1">
    <location>
        <begin position="36"/>
        <end position="64"/>
    </location>
</feature>
<evidence type="ECO:0000256" key="1">
    <source>
        <dbReference type="SAM" id="MobiDB-lite"/>
    </source>
</evidence>
<feature type="compositionally biased region" description="Polar residues" evidence="1">
    <location>
        <begin position="42"/>
        <end position="64"/>
    </location>
</feature>
<evidence type="ECO:0000256" key="2">
    <source>
        <dbReference type="SAM" id="SignalP"/>
    </source>
</evidence>
<dbReference type="Proteomes" id="UP000295709">
    <property type="component" value="Unassembled WGS sequence"/>
</dbReference>
<evidence type="ECO:0008006" key="5">
    <source>
        <dbReference type="Google" id="ProtNLM"/>
    </source>
</evidence>
<protein>
    <recommendedName>
        <fullName evidence="5">C1q domain-containing protein</fullName>
    </recommendedName>
</protein>
<accession>A0ABY2FZI4</accession>